<evidence type="ECO:0000313" key="2">
    <source>
        <dbReference type="Proteomes" id="UP000595140"/>
    </source>
</evidence>
<proteinExistence type="predicted"/>
<sequence length="240" mass="27739">MKKEIGNLYALLEFKPNEPNKIHHNEWLANEFEDEEIEMDKIVESNIAQEGTPSLGQPPQYEEFDENEYYLEQENLWADFENEYQETLKNLLDKGILVRVNNENHNNGLEGVMPEENLNVSPLGIEEKRDDQGLVCSSLNEGNGEHKSELKVEFLQKSEGIDHLGGSVEFDQNVYLEESPLEKIIQRDLDSLKIFPQKKGLFEPLFVKSSIPKALPLLEYLLCLGVISSFYRIFTIPWLH</sequence>
<reference evidence="1 2" key="1">
    <citation type="submission" date="2018-04" db="EMBL/GenBank/DDBJ databases">
        <authorList>
            <person name="Vogel A."/>
        </authorList>
    </citation>
    <scope>NUCLEOTIDE SEQUENCE [LARGE SCALE GENOMIC DNA]</scope>
</reference>
<protein>
    <submittedName>
        <fullName evidence="1">Uncharacterized protein</fullName>
    </submittedName>
</protein>
<organism evidence="1 2">
    <name type="scientific">Cuscuta campestris</name>
    <dbReference type="NCBI Taxonomy" id="132261"/>
    <lineage>
        <taxon>Eukaryota</taxon>
        <taxon>Viridiplantae</taxon>
        <taxon>Streptophyta</taxon>
        <taxon>Embryophyta</taxon>
        <taxon>Tracheophyta</taxon>
        <taxon>Spermatophyta</taxon>
        <taxon>Magnoliopsida</taxon>
        <taxon>eudicotyledons</taxon>
        <taxon>Gunneridae</taxon>
        <taxon>Pentapetalae</taxon>
        <taxon>asterids</taxon>
        <taxon>lamiids</taxon>
        <taxon>Solanales</taxon>
        <taxon>Convolvulaceae</taxon>
        <taxon>Cuscuteae</taxon>
        <taxon>Cuscuta</taxon>
        <taxon>Cuscuta subgen. Grammica</taxon>
        <taxon>Cuscuta sect. Cleistogrammica</taxon>
    </lineage>
</organism>
<accession>A0A484MXW2</accession>
<evidence type="ECO:0000313" key="1">
    <source>
        <dbReference type="EMBL" id="VFQ93650.1"/>
    </source>
</evidence>
<keyword evidence="2" id="KW-1185">Reference proteome</keyword>
<dbReference type="AlphaFoldDB" id="A0A484MXW2"/>
<dbReference type="Proteomes" id="UP000595140">
    <property type="component" value="Unassembled WGS sequence"/>
</dbReference>
<dbReference type="EMBL" id="OOIL02004974">
    <property type="protein sequence ID" value="VFQ93650.1"/>
    <property type="molecule type" value="Genomic_DNA"/>
</dbReference>
<gene>
    <name evidence="1" type="ORF">CCAM_LOCUS35426</name>
</gene>
<name>A0A484MXW2_9ASTE</name>